<evidence type="ECO:0008006" key="4">
    <source>
        <dbReference type="Google" id="ProtNLM"/>
    </source>
</evidence>
<dbReference type="AlphaFoldDB" id="A0LAX7"/>
<dbReference type="EMBL" id="CP000471">
    <property type="protein sequence ID" value="ABK45194.1"/>
    <property type="molecule type" value="Genomic_DNA"/>
</dbReference>
<name>A0LAX7_MAGMM</name>
<reference evidence="3" key="2">
    <citation type="journal article" date="2009" name="Appl. Environ. Microbiol.">
        <title>Complete genome sequence of the chemolithoautotrophic marine magnetotactic coccus strain MC-1.</title>
        <authorList>
            <person name="Schubbe S."/>
            <person name="Williams T.J."/>
            <person name="Xie G."/>
            <person name="Kiss H.E."/>
            <person name="Brettin T.S."/>
            <person name="Martinez D."/>
            <person name="Ross C.A."/>
            <person name="Schuler D."/>
            <person name="Cox B.L."/>
            <person name="Nealson K.H."/>
            <person name="Bazylinski D.A."/>
        </authorList>
    </citation>
    <scope>NUCLEOTIDE SEQUENCE [LARGE SCALE GENOMIC DNA]</scope>
    <source>
        <strain evidence="3">ATCC BAA-1437 / JCM 17883 / MC-1</strain>
    </source>
</reference>
<sequence>MLGTLTELIHYFMGLFRSRAALQLEILALRHQINVLQRQRPKRPTLRHMDRIFWVWLSQIWPRWKHALVIIKPATVIKWHKQGFKLYWKRKSRPMRPGRPRVPQEVRDLIRQMSRENPLWGAPRIHGELLKLGYDVGETSVSKYMLRPGGPTLITT</sequence>
<dbReference type="KEGG" id="mgm:Mmc1_2624"/>
<evidence type="ECO:0000313" key="1">
    <source>
        <dbReference type="EMBL" id="ABK45120.1"/>
    </source>
</evidence>
<dbReference type="STRING" id="156889.Mmc1_2624"/>
<dbReference type="eggNOG" id="COG2801">
    <property type="taxonomic scope" value="Bacteria"/>
</dbReference>
<keyword evidence="3" id="KW-1185">Reference proteome</keyword>
<accession>A0LAX7</accession>
<dbReference type="KEGG" id="mgm:Mmc1_2699"/>
<dbReference type="EMBL" id="CP000471">
    <property type="protein sequence ID" value="ABK45120.1"/>
    <property type="molecule type" value="Genomic_DNA"/>
</dbReference>
<protein>
    <recommendedName>
        <fullName evidence="4">Integrase, catalytic region</fullName>
    </recommendedName>
</protein>
<dbReference type="Proteomes" id="UP000002586">
    <property type="component" value="Chromosome"/>
</dbReference>
<gene>
    <name evidence="1" type="ordered locus">Mmc1_2624</name>
    <name evidence="2" type="ordered locus">Mmc1_2699</name>
</gene>
<proteinExistence type="predicted"/>
<evidence type="ECO:0000313" key="2">
    <source>
        <dbReference type="EMBL" id="ABK45194.1"/>
    </source>
</evidence>
<dbReference type="HOGENOM" id="CLU_1684480_0_0_5"/>
<organism evidence="1 3">
    <name type="scientific">Magnetococcus marinus (strain ATCC BAA-1437 / JCM 17883 / MC-1)</name>
    <dbReference type="NCBI Taxonomy" id="156889"/>
    <lineage>
        <taxon>Bacteria</taxon>
        <taxon>Pseudomonadati</taxon>
        <taxon>Pseudomonadota</taxon>
        <taxon>Magnetococcia</taxon>
        <taxon>Magnetococcales</taxon>
        <taxon>Magnetococcaceae</taxon>
        <taxon>Magnetococcus</taxon>
    </lineage>
</organism>
<evidence type="ECO:0000313" key="3">
    <source>
        <dbReference type="Proteomes" id="UP000002586"/>
    </source>
</evidence>
<reference evidence="1 3" key="3">
    <citation type="journal article" date="2012" name="Int. J. Syst. Evol. Microbiol.">
        <title>Magnetococcus marinus gen. nov., sp. nov., a marine, magnetotactic bacterium that represents a novel lineage (Magnetococcaceae fam. nov.; Magnetococcales ord. nov.) at the base of the Alphaproteobacteria.</title>
        <authorList>
            <person name="Bazylinski D.A."/>
            <person name="Williams T.J."/>
            <person name="Lefevre C.T."/>
            <person name="Berg R.J."/>
            <person name="Zhang C.L."/>
            <person name="Bowser S.S."/>
            <person name="Dean A.J."/>
            <person name="Beveridge T.J."/>
        </authorList>
    </citation>
    <scope>NUCLEOTIDE SEQUENCE [LARGE SCALE GENOMIC DNA]</scope>
    <source>
        <strain evidence="3">ATCC BAA-1437 / JCM 17883 / MC-1</strain>
        <strain evidence="1">MC-1</strain>
    </source>
</reference>
<reference evidence="1" key="1">
    <citation type="submission" date="2006-09" db="EMBL/GenBank/DDBJ databases">
        <title>Complete sequence of Magnetococcus sp. MC-1.</title>
        <authorList>
            <consortium name="US DOE Joint Genome Institute"/>
            <person name="Copeland A."/>
            <person name="Lucas S."/>
            <person name="Lapidus A."/>
            <person name="Barry K."/>
            <person name="Detter J.C."/>
            <person name="Glavina del Rio T."/>
            <person name="Hammon N."/>
            <person name="Israni S."/>
            <person name="Dalin E."/>
            <person name="Tice H."/>
            <person name="Pitluck S."/>
            <person name="Kiss H."/>
            <person name="Goodwin L.A."/>
            <person name="Brettin T."/>
            <person name="Bruce D."/>
            <person name="Han C."/>
            <person name="Tapia R."/>
            <person name="Gilna P."/>
            <person name="Schmutz J."/>
            <person name="Larimer F."/>
            <person name="Land M."/>
            <person name="Hauser L."/>
            <person name="Kyrpides N."/>
            <person name="Mikhailova N."/>
            <person name="Richardson P."/>
        </authorList>
    </citation>
    <scope>NUCLEOTIDE SEQUENCE [LARGE SCALE GENOMIC DNA]</scope>
    <source>
        <strain evidence="1">MC-1</strain>
    </source>
</reference>